<dbReference type="EMBL" id="BKCJ010002554">
    <property type="protein sequence ID" value="GEU49364.1"/>
    <property type="molecule type" value="Genomic_DNA"/>
</dbReference>
<name>A0A6L2KNE3_TANCI</name>
<evidence type="ECO:0000313" key="1">
    <source>
        <dbReference type="EMBL" id="GEU49364.1"/>
    </source>
</evidence>
<proteinExistence type="predicted"/>
<organism evidence="1">
    <name type="scientific">Tanacetum cinerariifolium</name>
    <name type="common">Dalmatian daisy</name>
    <name type="synonym">Chrysanthemum cinerariifolium</name>
    <dbReference type="NCBI Taxonomy" id="118510"/>
    <lineage>
        <taxon>Eukaryota</taxon>
        <taxon>Viridiplantae</taxon>
        <taxon>Streptophyta</taxon>
        <taxon>Embryophyta</taxon>
        <taxon>Tracheophyta</taxon>
        <taxon>Spermatophyta</taxon>
        <taxon>Magnoliopsida</taxon>
        <taxon>eudicotyledons</taxon>
        <taxon>Gunneridae</taxon>
        <taxon>Pentapetalae</taxon>
        <taxon>asterids</taxon>
        <taxon>campanulids</taxon>
        <taxon>Asterales</taxon>
        <taxon>Asteraceae</taxon>
        <taxon>Asteroideae</taxon>
        <taxon>Anthemideae</taxon>
        <taxon>Anthemidinae</taxon>
        <taxon>Tanacetum</taxon>
    </lineage>
</organism>
<gene>
    <name evidence="1" type="ORF">Tci_021342</name>
</gene>
<comment type="caution">
    <text evidence="1">The sequence shown here is derived from an EMBL/GenBank/DDBJ whole genome shotgun (WGS) entry which is preliminary data.</text>
</comment>
<sequence>MSLHVPQEGFKEWDDQRYMEKVMEYQIRHQSMEEEEVSLVDGVFEGALGALEDEEDGEVVICIWREFIGTE</sequence>
<dbReference type="AlphaFoldDB" id="A0A6L2KNE3"/>
<protein>
    <submittedName>
        <fullName evidence="1">Uncharacterized protein</fullName>
    </submittedName>
</protein>
<reference evidence="1" key="1">
    <citation type="journal article" date="2019" name="Sci. Rep.">
        <title>Draft genome of Tanacetum cinerariifolium, the natural source of mosquito coil.</title>
        <authorList>
            <person name="Yamashiro T."/>
            <person name="Shiraishi A."/>
            <person name="Satake H."/>
            <person name="Nakayama K."/>
        </authorList>
    </citation>
    <scope>NUCLEOTIDE SEQUENCE</scope>
</reference>
<accession>A0A6L2KNE3</accession>